<gene>
    <name evidence="1" type="ORF">Tco_1004592</name>
</gene>
<dbReference type="Proteomes" id="UP001151760">
    <property type="component" value="Unassembled WGS sequence"/>
</dbReference>
<accession>A0ABQ5FDC0</accession>
<organism evidence="1 2">
    <name type="scientific">Tanacetum coccineum</name>
    <dbReference type="NCBI Taxonomy" id="301880"/>
    <lineage>
        <taxon>Eukaryota</taxon>
        <taxon>Viridiplantae</taxon>
        <taxon>Streptophyta</taxon>
        <taxon>Embryophyta</taxon>
        <taxon>Tracheophyta</taxon>
        <taxon>Spermatophyta</taxon>
        <taxon>Magnoliopsida</taxon>
        <taxon>eudicotyledons</taxon>
        <taxon>Gunneridae</taxon>
        <taxon>Pentapetalae</taxon>
        <taxon>asterids</taxon>
        <taxon>campanulids</taxon>
        <taxon>Asterales</taxon>
        <taxon>Asteraceae</taxon>
        <taxon>Asteroideae</taxon>
        <taxon>Anthemideae</taxon>
        <taxon>Anthemidinae</taxon>
        <taxon>Tanacetum</taxon>
    </lineage>
</organism>
<sequence>MPVVWFDIPKESMIAMKILRTAFRENFPSAKQAYQGSGGDYITSSKEMEESKEEFRQRYKAEVWNVEELRDA</sequence>
<keyword evidence="2" id="KW-1185">Reference proteome</keyword>
<evidence type="ECO:0000313" key="1">
    <source>
        <dbReference type="EMBL" id="GJT61059.1"/>
    </source>
</evidence>
<dbReference type="EMBL" id="BQNB010017255">
    <property type="protein sequence ID" value="GJT61059.1"/>
    <property type="molecule type" value="Genomic_DNA"/>
</dbReference>
<comment type="caution">
    <text evidence="1">The sequence shown here is derived from an EMBL/GenBank/DDBJ whole genome shotgun (WGS) entry which is preliminary data.</text>
</comment>
<proteinExistence type="predicted"/>
<name>A0ABQ5FDC0_9ASTR</name>
<evidence type="ECO:0000313" key="2">
    <source>
        <dbReference type="Proteomes" id="UP001151760"/>
    </source>
</evidence>
<protein>
    <submittedName>
        <fullName evidence="1">Uncharacterized protein</fullName>
    </submittedName>
</protein>
<reference evidence="1" key="1">
    <citation type="journal article" date="2022" name="Int. J. Mol. Sci.">
        <title>Draft Genome of Tanacetum Coccineum: Genomic Comparison of Closely Related Tanacetum-Family Plants.</title>
        <authorList>
            <person name="Yamashiro T."/>
            <person name="Shiraishi A."/>
            <person name="Nakayama K."/>
            <person name="Satake H."/>
        </authorList>
    </citation>
    <scope>NUCLEOTIDE SEQUENCE</scope>
</reference>
<reference evidence="1" key="2">
    <citation type="submission" date="2022-01" db="EMBL/GenBank/DDBJ databases">
        <authorList>
            <person name="Yamashiro T."/>
            <person name="Shiraishi A."/>
            <person name="Satake H."/>
            <person name="Nakayama K."/>
        </authorList>
    </citation>
    <scope>NUCLEOTIDE SEQUENCE</scope>
</reference>